<dbReference type="Pfam" id="PF13976">
    <property type="entry name" value="gag_pre-integrs"/>
    <property type="match status" value="1"/>
</dbReference>
<comment type="caution">
    <text evidence="2">The sequence shown here is derived from an EMBL/GenBank/DDBJ whole genome shotgun (WGS) entry which is preliminary data.</text>
</comment>
<dbReference type="PANTHER" id="PTHR11439:SF467">
    <property type="entry name" value="INTEGRASE CATALYTIC DOMAIN-CONTAINING PROTEIN"/>
    <property type="match status" value="1"/>
</dbReference>
<dbReference type="EMBL" id="BKCJ010000449">
    <property type="protein sequence ID" value="GEU33304.1"/>
    <property type="molecule type" value="Genomic_DNA"/>
</dbReference>
<dbReference type="GO" id="GO:0005524">
    <property type="term" value="F:ATP binding"/>
    <property type="evidence" value="ECO:0007669"/>
    <property type="project" value="InterPro"/>
</dbReference>
<feature type="domain" description="Protein kinase" evidence="1">
    <location>
        <begin position="1"/>
        <end position="212"/>
    </location>
</feature>
<evidence type="ECO:0000313" key="2">
    <source>
        <dbReference type="EMBL" id="GEU33304.1"/>
    </source>
</evidence>
<sequence>MEEVGHRTFGVVYRAVDKETCEVVAVKKLMTNLNQAMPQQEKPFSETAIRYLCFQILQDLAYMHHKGYFHRDLKPDNLLVNNDAIKIADLGSARSVSSSLATPIGGMMATRRETRIEDQKEAKPPLPRPKDIKMGVIIGRGTERLGLYHVDEVTRSGTVILSHGIAEQEAWLWHRRLGHPSTGYLHALFPKLFPSNYTPVEQNEHMKEQENFPTHEDTSETYALPPIANRGVPLKRHGVLFKQNGHLETQLYTDAYWAGDKGDPRSTSGYFTLVGGNLVTWRSKKQKVVALSSAEVEFRGIGRGITEVLWIPKLITEIGYPPQEPSKVMSDNKAAIQILENLVQHDRTKNIEIDRHFIKEKLEAEIITLLFVWSQDQVIDILTEAVNERTLHECLGKLNFGNLTIKLEGEC</sequence>
<dbReference type="InterPro" id="IPR008271">
    <property type="entry name" value="Ser/Thr_kinase_AS"/>
</dbReference>
<dbReference type="PROSITE" id="PS50011">
    <property type="entry name" value="PROTEIN_KINASE_DOM"/>
    <property type="match status" value="1"/>
</dbReference>
<dbReference type="Pfam" id="PF00069">
    <property type="entry name" value="Pkinase"/>
    <property type="match status" value="1"/>
</dbReference>
<dbReference type="InterPro" id="IPR025724">
    <property type="entry name" value="GAG-pre-integrase_dom"/>
</dbReference>
<dbReference type="SMART" id="SM00220">
    <property type="entry name" value="S_TKc"/>
    <property type="match status" value="1"/>
</dbReference>
<dbReference type="GO" id="GO:0004672">
    <property type="term" value="F:protein kinase activity"/>
    <property type="evidence" value="ECO:0007669"/>
    <property type="project" value="InterPro"/>
</dbReference>
<protein>
    <submittedName>
        <fullName evidence="2">Putative copia-type protein</fullName>
    </submittedName>
</protein>
<reference evidence="2" key="1">
    <citation type="journal article" date="2019" name="Sci. Rep.">
        <title>Draft genome of Tanacetum cinerariifolium, the natural source of mosquito coil.</title>
        <authorList>
            <person name="Yamashiro T."/>
            <person name="Shiraishi A."/>
            <person name="Satake H."/>
            <person name="Nakayama K."/>
        </authorList>
    </citation>
    <scope>NUCLEOTIDE SEQUENCE</scope>
</reference>
<dbReference type="InterPro" id="IPR000719">
    <property type="entry name" value="Prot_kinase_dom"/>
</dbReference>
<dbReference type="InterPro" id="IPR011009">
    <property type="entry name" value="Kinase-like_dom_sf"/>
</dbReference>
<proteinExistence type="predicted"/>
<name>A0A6L2JC73_TANCI</name>
<dbReference type="AlphaFoldDB" id="A0A6L2JC73"/>
<dbReference type="SUPFAM" id="SSF56112">
    <property type="entry name" value="Protein kinase-like (PK-like)"/>
    <property type="match status" value="1"/>
</dbReference>
<dbReference type="PROSITE" id="PS00108">
    <property type="entry name" value="PROTEIN_KINASE_ST"/>
    <property type="match status" value="1"/>
</dbReference>
<dbReference type="Gene3D" id="1.10.510.10">
    <property type="entry name" value="Transferase(Phosphotransferase) domain 1"/>
    <property type="match status" value="1"/>
</dbReference>
<dbReference type="CDD" id="cd09272">
    <property type="entry name" value="RNase_HI_RT_Ty1"/>
    <property type="match status" value="1"/>
</dbReference>
<evidence type="ECO:0000259" key="1">
    <source>
        <dbReference type="PROSITE" id="PS50011"/>
    </source>
</evidence>
<dbReference type="PANTHER" id="PTHR11439">
    <property type="entry name" value="GAG-POL-RELATED RETROTRANSPOSON"/>
    <property type="match status" value="1"/>
</dbReference>
<accession>A0A6L2JC73</accession>
<organism evidence="2">
    <name type="scientific">Tanacetum cinerariifolium</name>
    <name type="common">Dalmatian daisy</name>
    <name type="synonym">Chrysanthemum cinerariifolium</name>
    <dbReference type="NCBI Taxonomy" id="118510"/>
    <lineage>
        <taxon>Eukaryota</taxon>
        <taxon>Viridiplantae</taxon>
        <taxon>Streptophyta</taxon>
        <taxon>Embryophyta</taxon>
        <taxon>Tracheophyta</taxon>
        <taxon>Spermatophyta</taxon>
        <taxon>Magnoliopsida</taxon>
        <taxon>eudicotyledons</taxon>
        <taxon>Gunneridae</taxon>
        <taxon>Pentapetalae</taxon>
        <taxon>asterids</taxon>
        <taxon>campanulids</taxon>
        <taxon>Asterales</taxon>
        <taxon>Asteraceae</taxon>
        <taxon>Asteroideae</taxon>
        <taxon>Anthemideae</taxon>
        <taxon>Anthemidinae</taxon>
        <taxon>Tanacetum</taxon>
    </lineage>
</organism>
<gene>
    <name evidence="2" type="ORF">Tci_005282</name>
</gene>